<proteinExistence type="predicted"/>
<feature type="transmembrane region" description="Helical" evidence="7">
    <location>
        <begin position="38"/>
        <end position="58"/>
    </location>
</feature>
<sequence>MIGELLTIIAPILICAAIGFSWIRVFKQPYDTGFITNLVTNVGVPSLIFSSLTNGTIAPDAFGAFALAAALTMVGMGLLAWPILRMAGLPWRTYLTPMIYGNAGNMGLPLCLFAFGKEGLGFAIGFFAVSAVSQFTIGAWVLSGQSAGRFLLRQPAPWSVVAALIFVLGELHVPLFLANTTHLIGGFTIPLMLITLGVSLARMKATRPLGTLGLAVLRSGGGFLIALFLGRVVFGFEGVALGVLLVEASMPVAVFNYLFAQRYNRSPEDIASLVVTSTLLAFLFLPGLLWLAIHLSGGG</sequence>
<evidence type="ECO:0000256" key="3">
    <source>
        <dbReference type="ARBA" id="ARBA00022475"/>
    </source>
</evidence>
<dbReference type="PANTHER" id="PTHR36838">
    <property type="entry name" value="AUXIN EFFLUX CARRIER FAMILY PROTEIN"/>
    <property type="match status" value="1"/>
</dbReference>
<comment type="caution">
    <text evidence="8">The sequence shown here is derived from an EMBL/GenBank/DDBJ whole genome shotgun (WGS) entry which is preliminary data.</text>
</comment>
<keyword evidence="2" id="KW-0813">Transport</keyword>
<feature type="transmembrane region" description="Helical" evidence="7">
    <location>
        <begin position="122"/>
        <end position="143"/>
    </location>
</feature>
<evidence type="ECO:0000256" key="4">
    <source>
        <dbReference type="ARBA" id="ARBA00022692"/>
    </source>
</evidence>
<keyword evidence="9" id="KW-1185">Reference proteome</keyword>
<dbReference type="InterPro" id="IPR004776">
    <property type="entry name" value="Mem_transp_PIN-like"/>
</dbReference>
<dbReference type="Pfam" id="PF03547">
    <property type="entry name" value="Mem_trans"/>
    <property type="match status" value="1"/>
</dbReference>
<evidence type="ECO:0000313" key="8">
    <source>
        <dbReference type="EMBL" id="MEN2989090.1"/>
    </source>
</evidence>
<feature type="transmembrane region" description="Helical" evidence="7">
    <location>
        <begin position="183"/>
        <end position="203"/>
    </location>
</feature>
<evidence type="ECO:0000256" key="6">
    <source>
        <dbReference type="ARBA" id="ARBA00023136"/>
    </source>
</evidence>
<protein>
    <submittedName>
        <fullName evidence="8">AEC family transporter</fullName>
    </submittedName>
</protein>
<accession>A0ABU9YKG4</accession>
<reference evidence="8 9" key="1">
    <citation type="submission" date="2024-03" db="EMBL/GenBank/DDBJ databases">
        <title>High-quality draft genome sequencing of Tistrella sp. BH-R2-4.</title>
        <authorList>
            <person name="Dong C."/>
        </authorList>
    </citation>
    <scope>NUCLEOTIDE SEQUENCE [LARGE SCALE GENOMIC DNA]</scope>
    <source>
        <strain evidence="8 9">BH-R2-4</strain>
    </source>
</reference>
<keyword evidence="3" id="KW-1003">Cell membrane</keyword>
<evidence type="ECO:0000256" key="7">
    <source>
        <dbReference type="SAM" id="Phobius"/>
    </source>
</evidence>
<dbReference type="Proteomes" id="UP001413721">
    <property type="component" value="Unassembled WGS sequence"/>
</dbReference>
<comment type="subcellular location">
    <subcellularLocation>
        <location evidence="1">Membrane</location>
        <topology evidence="1">Multi-pass membrane protein</topology>
    </subcellularLocation>
</comment>
<feature type="transmembrane region" description="Helical" evidence="7">
    <location>
        <begin position="215"/>
        <end position="234"/>
    </location>
</feature>
<dbReference type="EMBL" id="JBBKTW010000004">
    <property type="protein sequence ID" value="MEN2989090.1"/>
    <property type="molecule type" value="Genomic_DNA"/>
</dbReference>
<evidence type="ECO:0000256" key="5">
    <source>
        <dbReference type="ARBA" id="ARBA00022989"/>
    </source>
</evidence>
<keyword evidence="4 7" id="KW-0812">Transmembrane</keyword>
<gene>
    <name evidence="8" type="ORF">WG926_12315</name>
</gene>
<feature type="transmembrane region" description="Helical" evidence="7">
    <location>
        <begin position="96"/>
        <end position="116"/>
    </location>
</feature>
<keyword evidence="6 7" id="KW-0472">Membrane</keyword>
<organism evidence="8 9">
    <name type="scientific">Tistrella arctica</name>
    <dbReference type="NCBI Taxonomy" id="3133430"/>
    <lineage>
        <taxon>Bacteria</taxon>
        <taxon>Pseudomonadati</taxon>
        <taxon>Pseudomonadota</taxon>
        <taxon>Alphaproteobacteria</taxon>
        <taxon>Geminicoccales</taxon>
        <taxon>Geminicoccaceae</taxon>
        <taxon>Tistrella</taxon>
    </lineage>
</organism>
<feature type="transmembrane region" description="Helical" evidence="7">
    <location>
        <begin position="155"/>
        <end position="177"/>
    </location>
</feature>
<feature type="transmembrane region" description="Helical" evidence="7">
    <location>
        <begin position="6"/>
        <end position="26"/>
    </location>
</feature>
<feature type="transmembrane region" description="Helical" evidence="7">
    <location>
        <begin position="240"/>
        <end position="259"/>
    </location>
</feature>
<evidence type="ECO:0000256" key="2">
    <source>
        <dbReference type="ARBA" id="ARBA00022448"/>
    </source>
</evidence>
<evidence type="ECO:0000256" key="1">
    <source>
        <dbReference type="ARBA" id="ARBA00004141"/>
    </source>
</evidence>
<feature type="transmembrane region" description="Helical" evidence="7">
    <location>
        <begin position="271"/>
        <end position="293"/>
    </location>
</feature>
<evidence type="ECO:0000313" key="9">
    <source>
        <dbReference type="Proteomes" id="UP001413721"/>
    </source>
</evidence>
<name>A0ABU9YKG4_9PROT</name>
<feature type="transmembrane region" description="Helical" evidence="7">
    <location>
        <begin position="64"/>
        <end position="84"/>
    </location>
</feature>
<dbReference type="RefSeq" id="WP_345933826.1">
    <property type="nucleotide sequence ID" value="NZ_JBBKTV010000006.1"/>
</dbReference>
<dbReference type="PANTHER" id="PTHR36838:SF1">
    <property type="entry name" value="SLR1864 PROTEIN"/>
    <property type="match status" value="1"/>
</dbReference>
<keyword evidence="5 7" id="KW-1133">Transmembrane helix</keyword>